<sequence>MGILTATAITAACGTDDTDTPAITTSAQPVLNGPEGSQKAPEQQASEAAIAKVNEFYAVRGALDADPAQPVERLTTVAGDPVLGKYTGDITLRRSQGVASTGQISVVNSKVTDLDAPKDAEGSPIAGPAWVHVEACTDITTWNSVHADGSSAMDPNRGTYERVKFTVRNAEWPDANGWRVTSQTVEKTDSCNT</sequence>
<feature type="region of interest" description="Disordered" evidence="1">
    <location>
        <begin position="14"/>
        <end position="41"/>
    </location>
</feature>
<protein>
    <recommendedName>
        <fullName evidence="4">Lipoprotein</fullName>
    </recommendedName>
</protein>
<reference evidence="2 3" key="1">
    <citation type="journal article" date="2021" name="Microbiol. Resour. Announc.">
        <title>Complete Genome Sequences of Two Rhodococcus sp. Strains with Large and Linear Chromosomes, Isolated from Apple Rhizosphere.</title>
        <authorList>
            <person name="Benning S."/>
            <person name="Brugnone N."/>
            <person name="Siani R."/>
            <person name="Kublik S."/>
            <person name="Schloter M."/>
            <person name="Rad V."/>
        </authorList>
    </citation>
    <scope>NUCLEOTIDE SEQUENCE [LARGE SCALE GENOMIC DNA]</scope>
    <source>
        <strain evidence="2 3">R79</strain>
    </source>
</reference>
<reference evidence="2 3" key="2">
    <citation type="journal article" date="2022" name="Arch. Microbiol.">
        <title>Rhodococcus pseudokoreensis sp. nov. isolated from the rhizosphere of young M26 apple rootstocks.</title>
        <authorList>
            <person name="Kampfer P."/>
            <person name="Glaeser S.P."/>
            <person name="Blom J."/>
            <person name="Wolf J."/>
            <person name="Benning S."/>
            <person name="Schloter M."/>
            <person name="Neumann-Schaal M."/>
        </authorList>
    </citation>
    <scope>NUCLEOTIDE SEQUENCE [LARGE SCALE GENOMIC DNA]</scope>
    <source>
        <strain evidence="2 3">R79</strain>
    </source>
</reference>
<keyword evidence="2" id="KW-0614">Plasmid</keyword>
<accession>A0A974VXN2</accession>
<geneLocation type="plasmid" evidence="2 3">
    <name>unnamed5</name>
</geneLocation>
<dbReference type="EMBL" id="CP070614">
    <property type="protein sequence ID" value="QSE87464.1"/>
    <property type="molecule type" value="Genomic_DNA"/>
</dbReference>
<keyword evidence="3" id="KW-1185">Reference proteome</keyword>
<dbReference type="Proteomes" id="UP000662986">
    <property type="component" value="Plasmid unnamed5"/>
</dbReference>
<gene>
    <name evidence="2" type="ORF">JWS13_00090</name>
</gene>
<evidence type="ECO:0000313" key="3">
    <source>
        <dbReference type="Proteomes" id="UP000662986"/>
    </source>
</evidence>
<evidence type="ECO:0000256" key="1">
    <source>
        <dbReference type="SAM" id="MobiDB-lite"/>
    </source>
</evidence>
<organism evidence="2 3">
    <name type="scientific">Rhodococcus pseudokoreensis</name>
    <dbReference type="NCBI Taxonomy" id="2811421"/>
    <lineage>
        <taxon>Bacteria</taxon>
        <taxon>Bacillati</taxon>
        <taxon>Actinomycetota</taxon>
        <taxon>Actinomycetes</taxon>
        <taxon>Mycobacteriales</taxon>
        <taxon>Nocardiaceae</taxon>
        <taxon>Rhodococcus</taxon>
    </lineage>
</organism>
<name>A0A974VXN2_9NOCA</name>
<evidence type="ECO:0000313" key="2">
    <source>
        <dbReference type="EMBL" id="QSE87464.1"/>
    </source>
</evidence>
<evidence type="ECO:0008006" key="4">
    <source>
        <dbReference type="Google" id="ProtNLM"/>
    </source>
</evidence>
<proteinExistence type="predicted"/>